<dbReference type="PANTHER" id="PTHR46093:SF18">
    <property type="entry name" value="FIBRONECTIN TYPE-III DOMAIN-CONTAINING PROTEIN"/>
    <property type="match status" value="1"/>
</dbReference>
<gene>
    <name evidence="3" type="ORF">XAT740_LOCUS13059</name>
</gene>
<keyword evidence="2" id="KW-0677">Repeat</keyword>
<dbReference type="InterPro" id="IPR011498">
    <property type="entry name" value="Kelch_2"/>
</dbReference>
<accession>A0A814GLC3</accession>
<comment type="caution">
    <text evidence="3">The sequence shown here is derived from an EMBL/GenBank/DDBJ whole genome shotgun (WGS) entry which is preliminary data.</text>
</comment>
<dbReference type="Proteomes" id="UP000663828">
    <property type="component" value="Unassembled WGS sequence"/>
</dbReference>
<dbReference type="Pfam" id="PF07646">
    <property type="entry name" value="Kelch_2"/>
    <property type="match status" value="1"/>
</dbReference>
<proteinExistence type="predicted"/>
<evidence type="ECO:0000256" key="2">
    <source>
        <dbReference type="ARBA" id="ARBA00022737"/>
    </source>
</evidence>
<evidence type="ECO:0000313" key="4">
    <source>
        <dbReference type="Proteomes" id="UP000663828"/>
    </source>
</evidence>
<dbReference type="InterPro" id="IPR015915">
    <property type="entry name" value="Kelch-typ_b-propeller"/>
</dbReference>
<dbReference type="SMART" id="SM00612">
    <property type="entry name" value="Kelch"/>
    <property type="match status" value="4"/>
</dbReference>
<protein>
    <submittedName>
        <fullName evidence="3">Uncharacterized protein</fullName>
    </submittedName>
</protein>
<keyword evidence="4" id="KW-1185">Reference proteome</keyword>
<dbReference type="Pfam" id="PF24681">
    <property type="entry name" value="Kelch_KLHDC2_KLHL20_DRC7"/>
    <property type="match status" value="1"/>
</dbReference>
<dbReference type="AlphaFoldDB" id="A0A814GLC3"/>
<reference evidence="3" key="1">
    <citation type="submission" date="2021-02" db="EMBL/GenBank/DDBJ databases">
        <authorList>
            <person name="Nowell W R."/>
        </authorList>
    </citation>
    <scope>NUCLEOTIDE SEQUENCE</scope>
</reference>
<sequence length="306" mass="35479">MATSEELAWSRIETINTPPQGRSGHSAVVYGTCMYIFGGLGEFRFNDLFKFDFESRTWTQILPIDESKVPSKRCKHSACIYQDMMYIFGGWDSSGKLNDMYRYRFDRNEWEQVQCANPPSPRSAHSVAIYQNYMYLFGGIGDNKFNDMYRYSFKTNQWNMVNQRHPPPRRSSYGGAHVYNDRLYVVCGLGCGKFNDCHSFDFRTSEWTEEKYSDDSRVIPAKRGRHTCVLAGQNLYMFGGYVGIQRSNELFVLNLQANQWKQLKLKSNVPAPREGHSAVLCSEQMWLFGGWHDNGWYNDVYTLGPL</sequence>
<evidence type="ECO:0000256" key="1">
    <source>
        <dbReference type="ARBA" id="ARBA00022441"/>
    </source>
</evidence>
<dbReference type="PANTHER" id="PTHR46093">
    <property type="entry name" value="ACYL-COA-BINDING DOMAIN-CONTAINING PROTEIN 5"/>
    <property type="match status" value="1"/>
</dbReference>
<dbReference type="EMBL" id="CAJNOR010000749">
    <property type="protein sequence ID" value="CAF0998156.1"/>
    <property type="molecule type" value="Genomic_DNA"/>
</dbReference>
<dbReference type="Gene3D" id="2.120.10.80">
    <property type="entry name" value="Kelch-type beta propeller"/>
    <property type="match status" value="2"/>
</dbReference>
<organism evidence="3 4">
    <name type="scientific">Adineta ricciae</name>
    <name type="common">Rotifer</name>
    <dbReference type="NCBI Taxonomy" id="249248"/>
    <lineage>
        <taxon>Eukaryota</taxon>
        <taxon>Metazoa</taxon>
        <taxon>Spiralia</taxon>
        <taxon>Gnathifera</taxon>
        <taxon>Rotifera</taxon>
        <taxon>Eurotatoria</taxon>
        <taxon>Bdelloidea</taxon>
        <taxon>Adinetida</taxon>
        <taxon>Adinetidae</taxon>
        <taxon>Adineta</taxon>
    </lineage>
</organism>
<dbReference type="SUPFAM" id="SSF117281">
    <property type="entry name" value="Kelch motif"/>
    <property type="match status" value="2"/>
</dbReference>
<evidence type="ECO:0000313" key="3">
    <source>
        <dbReference type="EMBL" id="CAF0998156.1"/>
    </source>
</evidence>
<name>A0A814GLC3_ADIRI</name>
<dbReference type="InterPro" id="IPR006652">
    <property type="entry name" value="Kelch_1"/>
</dbReference>
<keyword evidence="1" id="KW-0880">Kelch repeat</keyword>